<evidence type="ECO:0000256" key="1">
    <source>
        <dbReference type="ARBA" id="ARBA00022741"/>
    </source>
</evidence>
<proteinExistence type="inferred from homology"/>
<dbReference type="FunFam" id="3.40.50.300:FF:001019">
    <property type="entry name" value="Cell division protein ZapE"/>
    <property type="match status" value="1"/>
</dbReference>
<dbReference type="HAMAP" id="MF_01919">
    <property type="entry name" value="ZapE"/>
    <property type="match status" value="1"/>
</dbReference>
<evidence type="ECO:0000256" key="2">
    <source>
        <dbReference type="ARBA" id="ARBA00022840"/>
    </source>
</evidence>
<comment type="caution">
    <text evidence="4">The sequence shown here is derived from an EMBL/GenBank/DDBJ whole genome shotgun (WGS) entry which is preliminary data.</text>
</comment>
<comment type="function">
    <text evidence="3">Reduces the stability of FtsZ polymers in the presence of ATP.</text>
</comment>
<keyword evidence="3" id="KW-0378">Hydrolase</keyword>
<evidence type="ECO:0000256" key="3">
    <source>
        <dbReference type="HAMAP-Rule" id="MF_01919"/>
    </source>
</evidence>
<sequence>MTPLERYKKDLQRDDFSYDPSQETAVKHLQRLFDDLIAQENQPQPKASVLGKFTSRFRKAEAPEPVKGLYFWGGVGRGKTYLMDTFYDSLPIERKMRTHFHRFMQRVHADLKALDGTKNPLDTIAEQYAEEARIICFDEFFVSDITDAMILGGLFEKLFGNGVSLVATSNIVPDGLYKDGLQRARFLPAIALLNKHTEVVNVDGGVDYRLRALEQAELYHYPLDSQADASLNTSFESLSPDLDEAVDAEIVEVNGRGIQSRRSCEDVIWFDFKELCEGPRSQNDYIELAKVYHAVLVSNVPQLGRSNDDAARRFINMVDEFYDCGVKLILSAQAPIHEIYTDGRLNFEIERTQSRLLEMQSHEYLARAHKA</sequence>
<dbReference type="EMBL" id="SACQ01000005">
    <property type="protein sequence ID" value="RVU30460.1"/>
    <property type="molecule type" value="Genomic_DNA"/>
</dbReference>
<keyword evidence="3" id="KW-0963">Cytoplasm</keyword>
<dbReference type="RefSeq" id="WP_127694656.1">
    <property type="nucleotide sequence ID" value="NZ_SACQ01000005.1"/>
</dbReference>
<keyword evidence="1 3" id="KW-0547">Nucleotide-binding</keyword>
<dbReference type="NCBIfam" id="NF040713">
    <property type="entry name" value="ZapE"/>
    <property type="match status" value="1"/>
</dbReference>
<keyword evidence="3 4" id="KW-0132">Cell division</keyword>
<dbReference type="GO" id="GO:0032153">
    <property type="term" value="C:cell division site"/>
    <property type="evidence" value="ECO:0007669"/>
    <property type="project" value="TreeGrafter"/>
</dbReference>
<dbReference type="InterPro" id="IPR005654">
    <property type="entry name" value="ATPase_AFG1-like"/>
</dbReference>
<dbReference type="GO" id="GO:0051301">
    <property type="term" value="P:cell division"/>
    <property type="evidence" value="ECO:0007669"/>
    <property type="project" value="UniProtKB-UniRule"/>
</dbReference>
<dbReference type="GO" id="GO:0016887">
    <property type="term" value="F:ATP hydrolysis activity"/>
    <property type="evidence" value="ECO:0007669"/>
    <property type="project" value="UniProtKB-UniRule"/>
</dbReference>
<dbReference type="PANTHER" id="PTHR12169:SF6">
    <property type="entry name" value="AFG1-LIKE ATPASE"/>
    <property type="match status" value="1"/>
</dbReference>
<keyword evidence="2 3" id="KW-0067">ATP-binding</keyword>
<dbReference type="AlphaFoldDB" id="A0A437Q7I4"/>
<comment type="similarity">
    <text evidence="3">Belongs to the AFG1 ATPase family. ZapE subfamily.</text>
</comment>
<organism evidence="4 5">
    <name type="scientific">Neptunomonas marina</name>
    <dbReference type="NCBI Taxonomy" id="1815562"/>
    <lineage>
        <taxon>Bacteria</taxon>
        <taxon>Pseudomonadati</taxon>
        <taxon>Pseudomonadota</taxon>
        <taxon>Gammaproteobacteria</taxon>
        <taxon>Oceanospirillales</taxon>
        <taxon>Oceanospirillaceae</taxon>
        <taxon>Neptunomonas</taxon>
    </lineage>
</organism>
<dbReference type="InterPro" id="IPR027417">
    <property type="entry name" value="P-loop_NTPase"/>
</dbReference>
<dbReference type="SUPFAM" id="SSF52540">
    <property type="entry name" value="P-loop containing nucleoside triphosphate hydrolases"/>
    <property type="match status" value="1"/>
</dbReference>
<keyword evidence="3" id="KW-0131">Cell cycle</keyword>
<reference evidence="4 5" key="1">
    <citation type="submission" date="2019-01" db="EMBL/GenBank/DDBJ databases">
        <authorList>
            <person name="Chen W.-M."/>
        </authorList>
    </citation>
    <scope>NUCLEOTIDE SEQUENCE [LARGE SCALE GENOMIC DNA]</scope>
    <source>
        <strain evidence="4 5">HPM-16</strain>
    </source>
</reference>
<dbReference type="GO" id="GO:0005737">
    <property type="term" value="C:cytoplasm"/>
    <property type="evidence" value="ECO:0007669"/>
    <property type="project" value="UniProtKB-SubCell"/>
</dbReference>
<comment type="subunit">
    <text evidence="3">Interacts with FtsZ.</text>
</comment>
<comment type="subcellular location">
    <subcellularLocation>
        <location evidence="3">Cytoplasm</location>
    </subcellularLocation>
</comment>
<evidence type="ECO:0000313" key="5">
    <source>
        <dbReference type="Proteomes" id="UP000282818"/>
    </source>
</evidence>
<dbReference type="Pfam" id="PF03969">
    <property type="entry name" value="AFG1_ATPase"/>
    <property type="match status" value="1"/>
</dbReference>
<accession>A0A437Q7I4</accession>
<dbReference type="Gene3D" id="3.40.50.300">
    <property type="entry name" value="P-loop containing nucleotide triphosphate hydrolases"/>
    <property type="match status" value="1"/>
</dbReference>
<evidence type="ECO:0000313" key="4">
    <source>
        <dbReference type="EMBL" id="RVU30460.1"/>
    </source>
</evidence>
<dbReference type="Proteomes" id="UP000282818">
    <property type="component" value="Unassembled WGS sequence"/>
</dbReference>
<protein>
    <recommendedName>
        <fullName evidence="3">Cell division protein ZapE</fullName>
    </recommendedName>
    <alternativeName>
        <fullName evidence="3">Z ring-associated protein ZapE</fullName>
    </alternativeName>
</protein>
<gene>
    <name evidence="3" type="primary">zapE</name>
    <name evidence="4" type="ORF">EOE65_12525</name>
</gene>
<feature type="binding site" evidence="3">
    <location>
        <begin position="73"/>
        <end position="80"/>
    </location>
    <ligand>
        <name>ATP</name>
        <dbReference type="ChEBI" id="CHEBI:30616"/>
    </ligand>
</feature>
<keyword evidence="5" id="KW-1185">Reference proteome</keyword>
<dbReference type="PANTHER" id="PTHR12169">
    <property type="entry name" value="ATPASE N2B"/>
    <property type="match status" value="1"/>
</dbReference>
<dbReference type="GO" id="GO:0005524">
    <property type="term" value="F:ATP binding"/>
    <property type="evidence" value="ECO:0007669"/>
    <property type="project" value="UniProtKB-UniRule"/>
</dbReference>
<dbReference type="InterPro" id="IPR030870">
    <property type="entry name" value="ZapE"/>
</dbReference>
<name>A0A437Q7I4_9GAMM</name>